<gene>
    <name evidence="3" type="ORF">LIPSTDRAFT_159244</name>
</gene>
<accession>A0A1E3PZX7</accession>
<name>A0A1E3PZX7_LIPST</name>
<evidence type="ECO:0000313" key="3">
    <source>
        <dbReference type="EMBL" id="ODQ70824.1"/>
    </source>
</evidence>
<keyword evidence="4" id="KW-1185">Reference proteome</keyword>
<keyword evidence="2" id="KW-0472">Membrane</keyword>
<evidence type="ECO:0000256" key="1">
    <source>
        <dbReference type="SAM" id="MobiDB-lite"/>
    </source>
</evidence>
<proteinExistence type="predicted"/>
<feature type="compositionally biased region" description="Basic and acidic residues" evidence="1">
    <location>
        <begin position="1"/>
        <end position="10"/>
    </location>
</feature>
<reference evidence="3 4" key="1">
    <citation type="journal article" date="2016" name="Proc. Natl. Acad. Sci. U.S.A.">
        <title>Comparative genomics of biotechnologically important yeasts.</title>
        <authorList>
            <person name="Riley R."/>
            <person name="Haridas S."/>
            <person name="Wolfe K.H."/>
            <person name="Lopes M.R."/>
            <person name="Hittinger C.T."/>
            <person name="Goeker M."/>
            <person name="Salamov A.A."/>
            <person name="Wisecaver J.H."/>
            <person name="Long T.M."/>
            <person name="Calvey C.H."/>
            <person name="Aerts A.L."/>
            <person name="Barry K.W."/>
            <person name="Choi C."/>
            <person name="Clum A."/>
            <person name="Coughlan A.Y."/>
            <person name="Deshpande S."/>
            <person name="Douglass A.P."/>
            <person name="Hanson S.J."/>
            <person name="Klenk H.-P."/>
            <person name="LaButti K.M."/>
            <person name="Lapidus A."/>
            <person name="Lindquist E.A."/>
            <person name="Lipzen A.M."/>
            <person name="Meier-Kolthoff J.P."/>
            <person name="Ohm R.A."/>
            <person name="Otillar R.P."/>
            <person name="Pangilinan J.L."/>
            <person name="Peng Y."/>
            <person name="Rokas A."/>
            <person name="Rosa C.A."/>
            <person name="Scheuner C."/>
            <person name="Sibirny A.A."/>
            <person name="Slot J.C."/>
            <person name="Stielow J.B."/>
            <person name="Sun H."/>
            <person name="Kurtzman C.P."/>
            <person name="Blackwell M."/>
            <person name="Grigoriev I.V."/>
            <person name="Jeffries T.W."/>
        </authorList>
    </citation>
    <scope>NUCLEOTIDE SEQUENCE [LARGE SCALE GENOMIC DNA]</scope>
    <source>
        <strain evidence="3 4">NRRL Y-11557</strain>
    </source>
</reference>
<organism evidence="3 4">
    <name type="scientific">Lipomyces starkeyi NRRL Y-11557</name>
    <dbReference type="NCBI Taxonomy" id="675824"/>
    <lineage>
        <taxon>Eukaryota</taxon>
        <taxon>Fungi</taxon>
        <taxon>Dikarya</taxon>
        <taxon>Ascomycota</taxon>
        <taxon>Saccharomycotina</taxon>
        <taxon>Lipomycetes</taxon>
        <taxon>Lipomycetales</taxon>
        <taxon>Lipomycetaceae</taxon>
        <taxon>Lipomyces</taxon>
    </lineage>
</organism>
<feature type="transmembrane region" description="Helical" evidence="2">
    <location>
        <begin position="52"/>
        <end position="77"/>
    </location>
</feature>
<dbReference type="AlphaFoldDB" id="A0A1E3PZX7"/>
<evidence type="ECO:0000313" key="4">
    <source>
        <dbReference type="Proteomes" id="UP000094385"/>
    </source>
</evidence>
<evidence type="ECO:0000256" key="2">
    <source>
        <dbReference type="SAM" id="Phobius"/>
    </source>
</evidence>
<protein>
    <submittedName>
        <fullName evidence="3">Uncharacterized protein</fullName>
    </submittedName>
</protein>
<feature type="region of interest" description="Disordered" evidence="1">
    <location>
        <begin position="1"/>
        <end position="43"/>
    </location>
</feature>
<keyword evidence="2" id="KW-0812">Transmembrane</keyword>
<dbReference type="Proteomes" id="UP000094385">
    <property type="component" value="Unassembled WGS sequence"/>
</dbReference>
<dbReference type="EMBL" id="KV454299">
    <property type="protein sequence ID" value="ODQ70824.1"/>
    <property type="molecule type" value="Genomic_DNA"/>
</dbReference>
<keyword evidence="2" id="KW-1133">Transmembrane helix</keyword>
<sequence length="152" mass="17325">MIVDLYHDNNRPPGGILRNAPHHPGMYPLTPQTQASTSPTRRRSVSTEKLSALLYTGGFLSTDGSDLLVVVIIVFLIRRLSFGSTSFCPPVTVFRTAIRTTKRKLAYPAHVRKNNTLRTRSRPWWRSQSHSRIGIYDNICRCEIAFIARMQR</sequence>